<dbReference type="OrthoDB" id="5850475at2759"/>
<comment type="caution">
    <text evidence="3">The sequence shown here is derived from an EMBL/GenBank/DDBJ whole genome shotgun (WGS) entry which is preliminary data.</text>
</comment>
<evidence type="ECO:0000313" key="3">
    <source>
        <dbReference type="EMBL" id="CAB3402887.1"/>
    </source>
</evidence>
<dbReference type="Proteomes" id="UP000494206">
    <property type="component" value="Unassembled WGS sequence"/>
</dbReference>
<feature type="compositionally biased region" description="Basic and acidic residues" evidence="2">
    <location>
        <begin position="231"/>
        <end position="241"/>
    </location>
</feature>
<reference evidence="3 4" key="1">
    <citation type="submission" date="2020-04" db="EMBL/GenBank/DDBJ databases">
        <authorList>
            <person name="Laetsch R D."/>
            <person name="Stevens L."/>
            <person name="Kumar S."/>
            <person name="Blaxter L. M."/>
        </authorList>
    </citation>
    <scope>NUCLEOTIDE SEQUENCE [LARGE SCALE GENOMIC DNA]</scope>
</reference>
<evidence type="ECO:0000256" key="2">
    <source>
        <dbReference type="SAM" id="MobiDB-lite"/>
    </source>
</evidence>
<name>A0A8S1ENN2_9PELO</name>
<dbReference type="EMBL" id="CADEPM010000003">
    <property type="protein sequence ID" value="CAB3402887.1"/>
    <property type="molecule type" value="Genomic_DNA"/>
</dbReference>
<feature type="coiled-coil region" evidence="1">
    <location>
        <begin position="385"/>
        <end position="412"/>
    </location>
</feature>
<keyword evidence="1" id="KW-0175">Coiled coil</keyword>
<evidence type="ECO:0000313" key="4">
    <source>
        <dbReference type="Proteomes" id="UP000494206"/>
    </source>
</evidence>
<feature type="compositionally biased region" description="Basic and acidic residues" evidence="2">
    <location>
        <begin position="249"/>
        <end position="258"/>
    </location>
</feature>
<keyword evidence="4" id="KW-1185">Reference proteome</keyword>
<organism evidence="3 4">
    <name type="scientific">Caenorhabditis bovis</name>
    <dbReference type="NCBI Taxonomy" id="2654633"/>
    <lineage>
        <taxon>Eukaryota</taxon>
        <taxon>Metazoa</taxon>
        <taxon>Ecdysozoa</taxon>
        <taxon>Nematoda</taxon>
        <taxon>Chromadorea</taxon>
        <taxon>Rhabditida</taxon>
        <taxon>Rhabditina</taxon>
        <taxon>Rhabditomorpha</taxon>
        <taxon>Rhabditoidea</taxon>
        <taxon>Rhabditidae</taxon>
        <taxon>Peloderinae</taxon>
        <taxon>Caenorhabditis</taxon>
    </lineage>
</organism>
<dbReference type="AlphaFoldDB" id="A0A8S1ENN2"/>
<sequence length="435" mass="50030">MDSRISGKDFNQTKWTADLRKNASDTVEEVAGRIGEMYLHNGNYLQSKYSYSPYQYLPFPSTSTNTASDAGGVKSADVSKRFRDTSIQYSDNDTVAIAGDDLSNVPASVIIQLEKANRTIAAQNVEIERLRSFQDQNVETKLLRKQVAELEKEMRASRERFLEQEELLAEMSREMDSLLRDKMHMQASLHEIERKYKKAKMASKELARILENDMCSTSMLNGFESENEDDGGMRRSDDSLLKRSRQLSRQKEEEDLKDKCERAIEKAEQRRKNEQTAKAEKDSREMMERILIENENLVVEIERERRTAMSLQEDLEKNRRIILDRDETIVDLKEKLSKAETKAQQCETDLSRTCTDLALERARCDALTLELHELDTLFSQTHSTVQAYAIQNEQLEEKCRSANQTIISLNAKLEAQGIDLVATKKTLRAIRDSTK</sequence>
<protein>
    <submittedName>
        <fullName evidence="3">Uncharacterized protein</fullName>
    </submittedName>
</protein>
<accession>A0A8S1ENN2</accession>
<gene>
    <name evidence="3" type="ORF">CBOVIS_LOCUS5433</name>
</gene>
<feature type="coiled-coil region" evidence="1">
    <location>
        <begin position="133"/>
        <end position="181"/>
    </location>
</feature>
<proteinExistence type="predicted"/>
<feature type="region of interest" description="Disordered" evidence="2">
    <location>
        <begin position="221"/>
        <end position="258"/>
    </location>
</feature>
<evidence type="ECO:0000256" key="1">
    <source>
        <dbReference type="SAM" id="Coils"/>
    </source>
</evidence>